<keyword evidence="4" id="KW-0503">Monooxygenase</keyword>
<feature type="binding site" evidence="6">
    <location>
        <position position="56"/>
    </location>
    <ligand>
        <name>FMN</name>
        <dbReference type="ChEBI" id="CHEBI:58210"/>
    </ligand>
</feature>
<evidence type="ECO:0000256" key="4">
    <source>
        <dbReference type="ARBA" id="ARBA00023033"/>
    </source>
</evidence>
<dbReference type="Gene3D" id="3.20.20.30">
    <property type="entry name" value="Luciferase-like domain"/>
    <property type="match status" value="1"/>
</dbReference>
<feature type="binding site" evidence="6">
    <location>
        <position position="153"/>
    </location>
    <ligand>
        <name>FMN</name>
        <dbReference type="ChEBI" id="CHEBI:58210"/>
    </ligand>
</feature>
<evidence type="ECO:0000313" key="8">
    <source>
        <dbReference type="EMBL" id="BAA94831.1"/>
    </source>
</evidence>
<dbReference type="SUPFAM" id="SSF51679">
    <property type="entry name" value="Bacterial luciferase-like"/>
    <property type="match status" value="1"/>
</dbReference>
<dbReference type="BRENDA" id="1.14.14.22">
    <property type="organism ID" value="6850"/>
</dbReference>
<dbReference type="EMBL" id="AB033997">
    <property type="protein sequence ID" value="BAA94831.1"/>
    <property type="molecule type" value="Genomic_DNA"/>
</dbReference>
<feature type="binding site" evidence="6">
    <location>
        <position position="157"/>
    </location>
    <ligand>
        <name>FMN</name>
        <dbReference type="ChEBI" id="CHEBI:58210"/>
    </ligand>
</feature>
<dbReference type="NCBIfam" id="TIGR03860">
    <property type="entry name" value="FMN_nitrolo"/>
    <property type="match status" value="1"/>
</dbReference>
<dbReference type="PIR" id="JC7231">
    <property type="entry name" value="JC7231"/>
</dbReference>
<feature type="binding site" evidence="6">
    <location>
        <position position="228"/>
    </location>
    <ligand>
        <name>FMN</name>
        <dbReference type="ChEBI" id="CHEBI:58210"/>
    </ligand>
</feature>
<name>Q9LBX4_9BACL</name>
<evidence type="ECO:0000256" key="5">
    <source>
        <dbReference type="ARBA" id="ARBA00033748"/>
    </source>
</evidence>
<organism evidence="8">
    <name type="scientific">Paenibacillus sp. A11-2</name>
    <dbReference type="NCBI Taxonomy" id="107035"/>
    <lineage>
        <taxon>Bacteria</taxon>
        <taxon>Bacillati</taxon>
        <taxon>Bacillota</taxon>
        <taxon>Bacilli</taxon>
        <taxon>Bacillales</taxon>
        <taxon>Paenibacillaceae</taxon>
        <taxon>Paenibacillus</taxon>
    </lineage>
</organism>
<comment type="similarity">
    <text evidence="5">Belongs to the NtaA/SnaA/DszA monooxygenase family.</text>
</comment>
<keyword evidence="2 6" id="KW-0288">FMN</keyword>
<proteinExistence type="inferred from homology"/>
<keyword evidence="1 6" id="KW-0285">Flavoprotein</keyword>
<evidence type="ECO:0000256" key="6">
    <source>
        <dbReference type="PIRSR" id="PIRSR000337-1"/>
    </source>
</evidence>
<evidence type="ECO:0000256" key="1">
    <source>
        <dbReference type="ARBA" id="ARBA00022630"/>
    </source>
</evidence>
<feature type="domain" description="Luciferase-like" evidence="7">
    <location>
        <begin position="19"/>
        <end position="386"/>
    </location>
</feature>
<protein>
    <submittedName>
        <fullName evidence="8">Thermophilic dibenzothiophene desulfurization enzyme A</fullName>
    </submittedName>
</protein>
<dbReference type="InterPro" id="IPR051260">
    <property type="entry name" value="Diverse_substr_monoxygenases"/>
</dbReference>
<accession>Q9LBX4</accession>
<evidence type="ECO:0000259" key="7">
    <source>
        <dbReference type="Pfam" id="PF00296"/>
    </source>
</evidence>
<keyword evidence="3" id="KW-0560">Oxidoreductase</keyword>
<dbReference type="InterPro" id="IPR016215">
    <property type="entry name" value="NTA_MOA"/>
</dbReference>
<feature type="binding site" evidence="6">
    <location>
        <position position="103"/>
    </location>
    <ligand>
        <name>FMN</name>
        <dbReference type="ChEBI" id="CHEBI:58210"/>
    </ligand>
</feature>
<dbReference type="PANTHER" id="PTHR30011:SF16">
    <property type="entry name" value="C2H2 FINGER DOMAIN TRANSCRIPTION FACTOR (EUROFUNG)-RELATED"/>
    <property type="match status" value="1"/>
</dbReference>
<dbReference type="InterPro" id="IPR011251">
    <property type="entry name" value="Luciferase-like_dom"/>
</dbReference>
<dbReference type="PIRSF" id="PIRSF000337">
    <property type="entry name" value="NTA_MOA"/>
    <property type="match status" value="1"/>
</dbReference>
<sequence length="454" mass="50636">MRQMHLAGFFAAGNVTHHHGAWRHPKTDNGFLSISWYQHIARTLERGRFDLLFLPDGLAIWDSYGNNLDAGLRFGGQGAAFLDPVPVLATMAAATERLGLGATISTTYYPPYHVARVFATLDHLTKGRAAWNVVTSLNNAEARNFGYEEHLDHDSRYDRADEFLEITDKLWRSWDQDALLLDKKQGLFADPRKVHYIDHSGTWFSVRGPLQVPRSPQGRPVIIQAGSSARGKTFAARWAEAVFTIAPNRVAMRAFYEDLKKQVIAAGRRPENCKILPAVIPILGDTEKEARERQEEVNQLVIPEAGLSTLSSHCGVDFSRYPLDAPIREVLDAVGEVGGTRGLLEMVVKLTETENLTLRDLGVRYGWVLVPQLVGTPEQVAGELESLFNEPAADGFVISPYYLPGAYEEFVDKVVPILQDRGLFRREYEGDTLRQHLGLEDVSEAEEAVQGVSE</sequence>
<feature type="binding site" evidence="6">
    <location>
        <position position="227"/>
    </location>
    <ligand>
        <name>FMN</name>
        <dbReference type="ChEBI" id="CHEBI:58210"/>
    </ligand>
</feature>
<gene>
    <name evidence="8" type="primary">tdsA</name>
</gene>
<evidence type="ECO:0000256" key="3">
    <source>
        <dbReference type="ARBA" id="ARBA00023002"/>
    </source>
</evidence>
<dbReference type="CDD" id="cd01095">
    <property type="entry name" value="Nitrilotriacetate_monoxgenase"/>
    <property type="match status" value="1"/>
</dbReference>
<dbReference type="PANTHER" id="PTHR30011">
    <property type="entry name" value="ALKANESULFONATE MONOOXYGENASE-RELATED"/>
    <property type="match status" value="1"/>
</dbReference>
<dbReference type="GO" id="GO:0016705">
    <property type="term" value="F:oxidoreductase activity, acting on paired donors, with incorporation or reduction of molecular oxygen"/>
    <property type="evidence" value="ECO:0007669"/>
    <property type="project" value="InterPro"/>
</dbReference>
<dbReference type="GO" id="GO:0004497">
    <property type="term" value="F:monooxygenase activity"/>
    <property type="evidence" value="ECO:0007669"/>
    <property type="project" value="UniProtKB-KW"/>
</dbReference>
<dbReference type="AlphaFoldDB" id="Q9LBX4"/>
<evidence type="ECO:0000256" key="2">
    <source>
        <dbReference type="ARBA" id="ARBA00022643"/>
    </source>
</evidence>
<dbReference type="Pfam" id="PF00296">
    <property type="entry name" value="Bac_luciferase"/>
    <property type="match status" value="1"/>
</dbReference>
<dbReference type="InterPro" id="IPR036661">
    <property type="entry name" value="Luciferase-like_sf"/>
</dbReference>
<reference evidence="8" key="1">
    <citation type="journal article" date="2000" name="Biochem. Biophys. Res. Commun.">
        <title>Operon structure and functional analysis of the genes encoding thermophilic desulfurizing enzymes of Paenibacillus sp. A11-2.</title>
        <authorList>
            <person name="Ishii Y."/>
            <person name="Konishi J."/>
            <person name="Okada H."/>
            <person name="Hirasawa K."/>
            <person name="Onaka T."/>
            <person name="Suzuki M."/>
        </authorList>
    </citation>
    <scope>NUCLEOTIDE SEQUENCE</scope>
    <source>
        <strain evidence="8">A11-2</strain>
    </source>
</reference>